<evidence type="ECO:0000256" key="1">
    <source>
        <dbReference type="ARBA" id="ARBA00022821"/>
    </source>
</evidence>
<evidence type="ECO:0000256" key="2">
    <source>
        <dbReference type="SAM" id="Coils"/>
    </source>
</evidence>
<keyword evidence="1" id="KW-0611">Plant defense</keyword>
<reference evidence="4" key="1">
    <citation type="journal article" date="2023" name="Plant J.">
        <title>Genome sequences and population genomics provide insights into the demographic history, inbreeding, and mutation load of two 'living fossil' tree species of Dipteronia.</title>
        <authorList>
            <person name="Feng Y."/>
            <person name="Comes H.P."/>
            <person name="Chen J."/>
            <person name="Zhu S."/>
            <person name="Lu R."/>
            <person name="Zhang X."/>
            <person name="Li P."/>
            <person name="Qiu J."/>
            <person name="Olsen K.M."/>
            <person name="Qiu Y."/>
        </authorList>
    </citation>
    <scope>NUCLEOTIDE SEQUENCE</scope>
    <source>
        <strain evidence="4">KIB01</strain>
    </source>
</reference>
<dbReference type="InterPro" id="IPR002182">
    <property type="entry name" value="NB-ARC"/>
</dbReference>
<feature type="domain" description="NB-ARC" evidence="3">
    <location>
        <begin position="162"/>
        <end position="325"/>
    </location>
</feature>
<dbReference type="Pfam" id="PF00931">
    <property type="entry name" value="NB-ARC"/>
    <property type="match status" value="1"/>
</dbReference>
<accession>A0AAD9TRZ1</accession>
<keyword evidence="5" id="KW-1185">Reference proteome</keyword>
<dbReference type="PRINTS" id="PR00364">
    <property type="entry name" value="DISEASERSIST"/>
</dbReference>
<dbReference type="PANTHER" id="PTHR33463">
    <property type="entry name" value="NB-ARC DOMAIN-CONTAINING PROTEIN-RELATED"/>
    <property type="match status" value="1"/>
</dbReference>
<evidence type="ECO:0000259" key="3">
    <source>
        <dbReference type="Pfam" id="PF00931"/>
    </source>
</evidence>
<organism evidence="4 5">
    <name type="scientific">Dipteronia dyeriana</name>
    <dbReference type="NCBI Taxonomy" id="168575"/>
    <lineage>
        <taxon>Eukaryota</taxon>
        <taxon>Viridiplantae</taxon>
        <taxon>Streptophyta</taxon>
        <taxon>Embryophyta</taxon>
        <taxon>Tracheophyta</taxon>
        <taxon>Spermatophyta</taxon>
        <taxon>Magnoliopsida</taxon>
        <taxon>eudicotyledons</taxon>
        <taxon>Gunneridae</taxon>
        <taxon>Pentapetalae</taxon>
        <taxon>rosids</taxon>
        <taxon>malvids</taxon>
        <taxon>Sapindales</taxon>
        <taxon>Sapindaceae</taxon>
        <taxon>Hippocastanoideae</taxon>
        <taxon>Acereae</taxon>
        <taxon>Dipteronia</taxon>
    </lineage>
</organism>
<dbReference type="SUPFAM" id="SSF52540">
    <property type="entry name" value="P-loop containing nucleoside triphosphate hydrolases"/>
    <property type="match status" value="1"/>
</dbReference>
<evidence type="ECO:0000313" key="4">
    <source>
        <dbReference type="EMBL" id="KAK2640658.1"/>
    </source>
</evidence>
<dbReference type="InterPro" id="IPR050905">
    <property type="entry name" value="Plant_NBS-LRR"/>
</dbReference>
<dbReference type="FunFam" id="3.40.50.300:FF:001091">
    <property type="entry name" value="Probable disease resistance protein At1g61300"/>
    <property type="match status" value="1"/>
</dbReference>
<evidence type="ECO:0000313" key="5">
    <source>
        <dbReference type="Proteomes" id="UP001280121"/>
    </source>
</evidence>
<dbReference type="AlphaFoldDB" id="A0AAD9TRZ1"/>
<dbReference type="Gene3D" id="3.40.50.300">
    <property type="entry name" value="P-loop containing nucleotide triphosphate hydrolases"/>
    <property type="match status" value="1"/>
</dbReference>
<feature type="coiled-coil region" evidence="2">
    <location>
        <begin position="27"/>
        <end position="54"/>
    </location>
</feature>
<dbReference type="EMBL" id="JANJYI010000008">
    <property type="protein sequence ID" value="KAK2640658.1"/>
    <property type="molecule type" value="Genomic_DNA"/>
</dbReference>
<keyword evidence="2" id="KW-0175">Coiled coil</keyword>
<comment type="caution">
    <text evidence="4">The sequence shown here is derived from an EMBL/GenBank/DDBJ whole genome shotgun (WGS) entry which is preliminary data.</text>
</comment>
<dbReference type="InterPro" id="IPR027417">
    <property type="entry name" value="P-loop_NTPase"/>
</dbReference>
<gene>
    <name evidence="4" type="ORF">Ddye_028453</name>
</gene>
<dbReference type="PANTHER" id="PTHR33463:SF198">
    <property type="entry name" value="RPP4C3"/>
    <property type="match status" value="1"/>
</dbReference>
<proteinExistence type="predicted"/>
<sequence>MDGFAISVAAKVAEYLVGPIVRPFKYIWNYNNNFENLENEVKKLEGRRETVQHLVVDATRQGHEIFENVQDWLDSANQIIDEASVVIKENKQANTKCCKGLCPNPKKRFQLSKQAAKKAEAVAGVHEVGKLGQAVSYRTIPEETWLPSIKGCEAFGSRIPTLNSVLDALSDSDVNMVRVYGMCGIGKTTLAKEVARQAKEGTLFKVDEVVFVEVSEKPDLEKIQGAIADKLGLVFKEVSESGRARKLCERLKNEKNIFIVLDNIWGSIDLENVGIPYGDNHNGCKLLLTARSRDVLSNQMGSQQNFSIDVLNAEDAWSLFKKTVGPCIEQRELQSVAVDVANACGDVELKSTFLFCSTMDQTCVSPVEYLLRYGIGLGLYRNVNTMEEARDSVDTLVEKLRDCSLLLDTLNNQRLSMHDGVR</sequence>
<dbReference type="GO" id="GO:0043531">
    <property type="term" value="F:ADP binding"/>
    <property type="evidence" value="ECO:0007669"/>
    <property type="project" value="InterPro"/>
</dbReference>
<protein>
    <recommendedName>
        <fullName evidence="3">NB-ARC domain-containing protein</fullName>
    </recommendedName>
</protein>
<dbReference type="Proteomes" id="UP001280121">
    <property type="component" value="Unassembled WGS sequence"/>
</dbReference>
<dbReference type="GO" id="GO:0006952">
    <property type="term" value="P:defense response"/>
    <property type="evidence" value="ECO:0007669"/>
    <property type="project" value="UniProtKB-KW"/>
</dbReference>
<name>A0AAD9TRZ1_9ROSI</name>